<dbReference type="EMBL" id="LUHQ01000001">
    <property type="protein sequence ID" value="OAP15344.1"/>
    <property type="molecule type" value="Genomic_DNA"/>
</dbReference>
<dbReference type="FunFam" id="3.60.20.40:FF:000004">
    <property type="entry name" value="Glutathione hydrolase 1"/>
    <property type="match status" value="1"/>
</dbReference>
<dbReference type="FunFam" id="1.10.246.130:FF:000001">
    <property type="entry name" value="Gamma-glutamyltransferase 5 isoform 1"/>
    <property type="match status" value="1"/>
</dbReference>
<dbReference type="InterPro" id="IPR000101">
    <property type="entry name" value="GGT_peptidase"/>
</dbReference>
<proteinExistence type="inferred from homology"/>
<evidence type="ECO:0000313" key="14">
    <source>
        <dbReference type="Proteomes" id="UP000078284"/>
    </source>
</evidence>
<evidence type="ECO:0000256" key="6">
    <source>
        <dbReference type="ARBA" id="ARBA00022801"/>
    </source>
</evidence>
<organism evidence="13 14">
    <name type="scientific">Arabidopsis thaliana</name>
    <name type="common">Mouse-ear cress</name>
    <dbReference type="NCBI Taxonomy" id="3702"/>
    <lineage>
        <taxon>Eukaryota</taxon>
        <taxon>Viridiplantae</taxon>
        <taxon>Streptophyta</taxon>
        <taxon>Embryophyta</taxon>
        <taxon>Tracheophyta</taxon>
        <taxon>Spermatophyta</taxon>
        <taxon>Magnoliopsida</taxon>
        <taxon>eudicotyledons</taxon>
        <taxon>Gunneridae</taxon>
        <taxon>Pentapetalae</taxon>
        <taxon>rosids</taxon>
        <taxon>malvids</taxon>
        <taxon>Brassicales</taxon>
        <taxon>Brassicaceae</taxon>
        <taxon>Camelineae</taxon>
        <taxon>Arabidopsis</taxon>
    </lineage>
</organism>
<feature type="binding site" evidence="11">
    <location>
        <begin position="411"/>
        <end position="412"/>
    </location>
    <ligand>
        <name>L-glutamate</name>
        <dbReference type="ChEBI" id="CHEBI:29985"/>
    </ligand>
</feature>
<keyword evidence="6" id="KW-0378">Hydrolase</keyword>
<dbReference type="Pfam" id="PF01019">
    <property type="entry name" value="G_glu_transpept"/>
    <property type="match status" value="2"/>
</dbReference>
<feature type="active site" description="Nucleophile" evidence="10">
    <location>
        <position position="339"/>
    </location>
</feature>
<evidence type="ECO:0000256" key="7">
    <source>
        <dbReference type="ARBA" id="ARBA00023180"/>
    </source>
</evidence>
<keyword evidence="8" id="KW-0012">Acyltransferase</keyword>
<dbReference type="GO" id="GO:0036374">
    <property type="term" value="F:glutathione hydrolase activity"/>
    <property type="evidence" value="ECO:0007669"/>
    <property type="project" value="UniProtKB-EC"/>
</dbReference>
<feature type="binding site" evidence="11">
    <location>
        <position position="433"/>
    </location>
    <ligand>
        <name>L-glutamate</name>
        <dbReference type="ChEBI" id="CHEBI:29985"/>
    </ligand>
</feature>
<dbReference type="InterPro" id="IPR043137">
    <property type="entry name" value="GGT_ssub_C"/>
</dbReference>
<feature type="binding site" evidence="11">
    <location>
        <begin position="357"/>
        <end position="359"/>
    </location>
    <ligand>
        <name>L-glutamate</name>
        <dbReference type="ChEBI" id="CHEBI:29985"/>
    </ligand>
</feature>
<comment type="pathway">
    <text evidence="3">Sulfur metabolism; glutathione metabolism.</text>
</comment>
<evidence type="ECO:0000256" key="9">
    <source>
        <dbReference type="ARBA" id="ARBA00047417"/>
    </source>
</evidence>
<feature type="binding site" evidence="11">
    <location>
        <position position="98"/>
    </location>
    <ligand>
        <name>L-glutamate</name>
        <dbReference type="ChEBI" id="CHEBI:29985"/>
    </ligand>
</feature>
<evidence type="ECO:0000256" key="2">
    <source>
        <dbReference type="ARBA" id="ARBA00001089"/>
    </source>
</evidence>
<evidence type="ECO:0000256" key="5">
    <source>
        <dbReference type="ARBA" id="ARBA00022679"/>
    </source>
</evidence>
<dbReference type="GO" id="GO:0103068">
    <property type="term" value="F:leukotriene C4 gamma-glutamyl transferase activity"/>
    <property type="evidence" value="ECO:0007669"/>
    <property type="project" value="UniProtKB-EC"/>
</dbReference>
<sequence length="543" mass="58284">MLLIRTATVALLLIAFLENAAALKRQQSIVKYHGAVATDDGRCSEIGLSVLREGGNAVDASVAAALCLGVVSPASSGIGGGAFMLVKIAGKEVAYDSRETAPLLASENMYDGNVKNKNKGPLSVGVPGEVAGLFMAWKQHGKLPWKHLVYPAEKLAAQGFRISKAKETRHCRNPKLALTLRQIAEYGPKAFYNGTVGVNLVRDIVKSGGIMTLKDLQSYRVKVRKPLSVDILGYRLLGMPSPSSGGAAMMLVLNILSQYGIPSGVSGSLGVHRLVEALKHTFAVRMNLGDPDFVDVSKVISDMLSTNFAQGLKKKINDNKTFDPNYYGGRWDQINDHGTSHLSIIDSERNAVSLTSTINSYFGALMLSPSTGIVLNNEMDDFSIPMKSSGNLTVPPPAPANFIRPGKRPLSSMTPTIVLKDGKVKASVGASGGLYIIAGTTEVFLNYFFLKMDPLSSVLAPRIYHQLIPNIVLYENWTTVFSDHFEIPKETRVVLEKKGHVLTPFPGGTIVQFIVQESGASSGGMSDLVAVSDPRKGGFPSGY</sequence>
<dbReference type="InterPro" id="IPR029055">
    <property type="entry name" value="Ntn_hydrolases_N"/>
</dbReference>
<dbReference type="GO" id="GO:0016756">
    <property type="term" value="F:glutathione gamma-glutamylcysteinyltransferase activity"/>
    <property type="evidence" value="ECO:0007669"/>
    <property type="project" value="UniProtKB-ARBA"/>
</dbReference>
<evidence type="ECO:0000256" key="8">
    <source>
        <dbReference type="ARBA" id="ARBA00023315"/>
    </source>
</evidence>
<evidence type="ECO:0000256" key="11">
    <source>
        <dbReference type="PIRSR" id="PIRSR600101-2"/>
    </source>
</evidence>
<feature type="binding site" evidence="11">
    <location>
        <position position="381"/>
    </location>
    <ligand>
        <name>L-glutamate</name>
        <dbReference type="ChEBI" id="CHEBI:29985"/>
    </ligand>
</feature>
<accession>A0A178WB62</accession>
<comment type="catalytic activity">
    <reaction evidence="9">
        <text>an N-terminal (5-L-glutamyl)-[peptide] + an alpha-amino acid = 5-L-glutamyl amino acid + an N-terminal L-alpha-aminoacyl-[peptide]</text>
        <dbReference type="Rhea" id="RHEA:23904"/>
        <dbReference type="Rhea" id="RHEA-COMP:9780"/>
        <dbReference type="Rhea" id="RHEA-COMP:9795"/>
        <dbReference type="ChEBI" id="CHEBI:77644"/>
        <dbReference type="ChEBI" id="CHEBI:78597"/>
        <dbReference type="ChEBI" id="CHEBI:78599"/>
        <dbReference type="ChEBI" id="CHEBI:78608"/>
        <dbReference type="EC" id="2.3.2.2"/>
    </reaction>
</comment>
<dbReference type="AlphaFoldDB" id="A0A178WB62"/>
<comment type="catalytic activity">
    <reaction evidence="1">
        <text>an S-substituted glutathione + H2O = an S-substituted L-cysteinylglycine + L-glutamate</text>
        <dbReference type="Rhea" id="RHEA:59468"/>
        <dbReference type="ChEBI" id="CHEBI:15377"/>
        <dbReference type="ChEBI" id="CHEBI:29985"/>
        <dbReference type="ChEBI" id="CHEBI:90779"/>
        <dbReference type="ChEBI" id="CHEBI:143103"/>
        <dbReference type="EC" id="3.4.19.13"/>
    </reaction>
</comment>
<evidence type="ECO:0000256" key="1">
    <source>
        <dbReference type="ARBA" id="ARBA00001049"/>
    </source>
</evidence>
<dbReference type="PANTHER" id="PTHR11686:SF60">
    <property type="entry name" value="GLUTATHIONE HYDROLASE"/>
    <property type="match status" value="1"/>
</dbReference>
<evidence type="ECO:0000256" key="4">
    <source>
        <dbReference type="ARBA" id="ARBA00009381"/>
    </source>
</evidence>
<dbReference type="GO" id="GO:0006751">
    <property type="term" value="P:glutathione catabolic process"/>
    <property type="evidence" value="ECO:0007669"/>
    <property type="project" value="InterPro"/>
</dbReference>
<dbReference type="ExpressionAtlas" id="A0A178WB62">
    <property type="expression patterns" value="baseline and differential"/>
</dbReference>
<dbReference type="PRINTS" id="PR01210">
    <property type="entry name" value="GGTRANSPTASE"/>
</dbReference>
<dbReference type="SUPFAM" id="SSF56235">
    <property type="entry name" value="N-terminal nucleophile aminohydrolases (Ntn hydrolases)"/>
    <property type="match status" value="1"/>
</dbReference>
<reference evidence="14" key="1">
    <citation type="journal article" date="2016" name="Proc. Natl. Acad. Sci. U.S.A.">
        <title>Chromosome-level assembly of Arabidopsis thaliana Ler reveals the extent of translocation and inversion polymorphisms.</title>
        <authorList>
            <person name="Zapata L."/>
            <person name="Ding J."/>
            <person name="Willing E.M."/>
            <person name="Hartwig B."/>
            <person name="Bezdan D."/>
            <person name="Jiao W.B."/>
            <person name="Patel V."/>
            <person name="Velikkakam James G."/>
            <person name="Koornneef M."/>
            <person name="Ossowski S."/>
            <person name="Schneeberger K."/>
        </authorList>
    </citation>
    <scope>NUCLEOTIDE SEQUENCE [LARGE SCALE GENOMIC DNA]</scope>
    <source>
        <strain evidence="14">cv. Landsberg erecta</strain>
    </source>
</reference>
<comment type="similarity">
    <text evidence="4">Belongs to the gamma-glutamyltransferase family.</text>
</comment>
<dbReference type="InterPro" id="IPR043138">
    <property type="entry name" value="GGT_lsub"/>
</dbReference>
<feature type="signal peptide" evidence="12">
    <location>
        <begin position="1"/>
        <end position="22"/>
    </location>
</feature>
<evidence type="ECO:0000256" key="3">
    <source>
        <dbReference type="ARBA" id="ARBA00005115"/>
    </source>
</evidence>
<name>A0A178WB62_ARATH</name>
<dbReference type="Proteomes" id="UP000078284">
    <property type="component" value="Chromosome 1"/>
</dbReference>
<gene>
    <name evidence="13" type="ordered locus">AXX17_At1g63950</name>
</gene>
<protein>
    <submittedName>
        <fullName evidence="13">Uncharacterized protein</fullName>
    </submittedName>
</protein>
<dbReference type="Gene3D" id="3.60.20.40">
    <property type="match status" value="1"/>
</dbReference>
<feature type="chain" id="PRO_5008095843" evidence="12">
    <location>
        <begin position="23"/>
        <end position="543"/>
    </location>
</feature>
<keyword evidence="12" id="KW-0732">Signal</keyword>
<keyword evidence="5" id="KW-0808">Transferase</keyword>
<comment type="caution">
    <text evidence="13">The sequence shown here is derived from an EMBL/GenBank/DDBJ whole genome shotgun (WGS) entry which is preliminary data.</text>
</comment>
<dbReference type="Gene3D" id="1.10.246.130">
    <property type="match status" value="1"/>
</dbReference>
<comment type="catalytic activity">
    <reaction evidence="2">
        <text>glutathione + H2O = L-cysteinylglycine + L-glutamate</text>
        <dbReference type="Rhea" id="RHEA:28807"/>
        <dbReference type="ChEBI" id="CHEBI:15377"/>
        <dbReference type="ChEBI" id="CHEBI:29985"/>
        <dbReference type="ChEBI" id="CHEBI:57925"/>
        <dbReference type="ChEBI" id="CHEBI:61694"/>
        <dbReference type="EC" id="3.4.19.13"/>
    </reaction>
</comment>
<evidence type="ECO:0000256" key="10">
    <source>
        <dbReference type="PIRSR" id="PIRSR600101-1"/>
    </source>
</evidence>
<evidence type="ECO:0000313" key="13">
    <source>
        <dbReference type="EMBL" id="OAP15344.1"/>
    </source>
</evidence>
<keyword evidence="7" id="KW-0325">Glycoprotein</keyword>
<dbReference type="PANTHER" id="PTHR11686">
    <property type="entry name" value="GAMMA GLUTAMYL TRANSPEPTIDASE"/>
    <property type="match status" value="1"/>
</dbReference>
<evidence type="ECO:0000256" key="12">
    <source>
        <dbReference type="SAM" id="SignalP"/>
    </source>
</evidence>